<organism evidence="1 2">
    <name type="scientific">Adhaeribacter radiodurans</name>
    <dbReference type="NCBI Taxonomy" id="2745197"/>
    <lineage>
        <taxon>Bacteria</taxon>
        <taxon>Pseudomonadati</taxon>
        <taxon>Bacteroidota</taxon>
        <taxon>Cytophagia</taxon>
        <taxon>Cytophagales</taxon>
        <taxon>Hymenobacteraceae</taxon>
        <taxon>Adhaeribacter</taxon>
    </lineage>
</organism>
<evidence type="ECO:0000313" key="2">
    <source>
        <dbReference type="Proteomes" id="UP000514509"/>
    </source>
</evidence>
<dbReference type="Proteomes" id="UP000514509">
    <property type="component" value="Chromosome"/>
</dbReference>
<reference evidence="1 2" key="1">
    <citation type="submission" date="2020-06" db="EMBL/GenBank/DDBJ databases">
        <authorList>
            <person name="Hwang Y.J."/>
        </authorList>
    </citation>
    <scope>NUCLEOTIDE SEQUENCE [LARGE SCALE GENOMIC DNA]</scope>
    <source>
        <strain evidence="1 2">KUDC8001</strain>
    </source>
</reference>
<evidence type="ECO:0000313" key="1">
    <source>
        <dbReference type="EMBL" id="QMU26825.1"/>
    </source>
</evidence>
<accession>A0A7L7L2K5</accession>
<dbReference type="EMBL" id="CP055153">
    <property type="protein sequence ID" value="QMU26825.1"/>
    <property type="molecule type" value="Genomic_DNA"/>
</dbReference>
<reference evidence="1 2" key="2">
    <citation type="submission" date="2020-08" db="EMBL/GenBank/DDBJ databases">
        <title>Adhaeribacter dokdonensis sp. nov., isolated from the rhizosphere of Elymus tsukushiensis, a plant native to the Dokdo Islands, Republic of Korea.</title>
        <authorList>
            <person name="Ghim S.Y."/>
        </authorList>
    </citation>
    <scope>NUCLEOTIDE SEQUENCE [LARGE SCALE GENOMIC DNA]</scope>
    <source>
        <strain evidence="1 2">KUDC8001</strain>
    </source>
</reference>
<dbReference type="RefSeq" id="WP_182414028.1">
    <property type="nucleotide sequence ID" value="NZ_CP055153.1"/>
</dbReference>
<dbReference type="AlphaFoldDB" id="A0A7L7L2K5"/>
<proteinExistence type="predicted"/>
<keyword evidence="2" id="KW-1185">Reference proteome</keyword>
<gene>
    <name evidence="1" type="ORF">HUW48_01700</name>
</gene>
<dbReference type="KEGG" id="add:HUW48_01700"/>
<protein>
    <submittedName>
        <fullName evidence="1">Uncharacterized protein</fullName>
    </submittedName>
</protein>
<sequence length="217" mass="25483">MVYSSEIRWFFNSLSEVSPVQKWFNTQQKFFSGQWDRADIYLWQPDLKTHSVKIREGKIEVKILLIDRGVVTINHKSSGIGNDWVKYSFELKESDAENKALLEQFSQTTVETNESLWVRVDKERLLVKFSLDELNDTLSITPEDFWPNEGCGVELTKIKVNQQEYYTFGLEAFSKTKQEKRNLDRVLNHVFTEIQLNNLRSDQSHSYPVFLANLFEA</sequence>
<name>A0A7L7L2K5_9BACT</name>